<evidence type="ECO:0000256" key="10">
    <source>
        <dbReference type="ARBA" id="ARBA00023242"/>
    </source>
</evidence>
<dbReference type="InterPro" id="IPR011990">
    <property type="entry name" value="TPR-like_helical_dom_sf"/>
</dbReference>
<keyword evidence="6" id="KW-0949">S-adenosyl-L-methionine</keyword>
<dbReference type="InterPro" id="IPR052097">
    <property type="entry name" value="SET-MYND_domain_protein"/>
</dbReference>
<evidence type="ECO:0000256" key="9">
    <source>
        <dbReference type="ARBA" id="ARBA00022833"/>
    </source>
</evidence>
<dbReference type="SUPFAM" id="SSF82199">
    <property type="entry name" value="SET domain"/>
    <property type="match status" value="1"/>
</dbReference>
<dbReference type="AlphaFoldDB" id="A0A850WVN6"/>
<dbReference type="GO" id="GO:0008168">
    <property type="term" value="F:methyltransferase activity"/>
    <property type="evidence" value="ECO:0007669"/>
    <property type="project" value="UniProtKB-KW"/>
</dbReference>
<dbReference type="PROSITE" id="PS50865">
    <property type="entry name" value="ZF_MYND_2"/>
    <property type="match status" value="1"/>
</dbReference>
<proteinExistence type="predicted"/>
<feature type="compositionally biased region" description="Basic and acidic residues" evidence="17">
    <location>
        <begin position="370"/>
        <end position="392"/>
    </location>
</feature>
<feature type="domain" description="MYND-type" evidence="19">
    <location>
        <begin position="296"/>
        <end position="335"/>
    </location>
</feature>
<evidence type="ECO:0000259" key="19">
    <source>
        <dbReference type="PROSITE" id="PS50865"/>
    </source>
</evidence>
<dbReference type="PANTHER" id="PTHR46165">
    <property type="entry name" value="SET AND MYND DOMAIN-CONTAINING PROTEIN 4"/>
    <property type="match status" value="1"/>
</dbReference>
<feature type="compositionally biased region" description="Basic and acidic residues" evidence="17">
    <location>
        <begin position="458"/>
        <end position="472"/>
    </location>
</feature>
<keyword evidence="16" id="KW-0175">Coiled coil</keyword>
<name>A0A850WVN6_PIACA</name>
<evidence type="ECO:0000256" key="3">
    <source>
        <dbReference type="ARBA" id="ARBA00022490"/>
    </source>
</evidence>
<keyword evidence="9" id="KW-0862">Zinc</keyword>
<accession>A0A850WVN6</accession>
<dbReference type="GO" id="GO:0005737">
    <property type="term" value="C:cytoplasm"/>
    <property type="evidence" value="ECO:0007669"/>
    <property type="project" value="UniProtKB-SubCell"/>
</dbReference>
<dbReference type="GO" id="GO:0007507">
    <property type="term" value="P:heart development"/>
    <property type="evidence" value="ECO:0007669"/>
    <property type="project" value="TreeGrafter"/>
</dbReference>
<evidence type="ECO:0000256" key="12">
    <source>
        <dbReference type="ARBA" id="ARBA00093423"/>
    </source>
</evidence>
<dbReference type="Gene3D" id="1.25.40.10">
    <property type="entry name" value="Tetratricopeptide repeat domain"/>
    <property type="match status" value="2"/>
</dbReference>
<dbReference type="OrthoDB" id="62495at2759"/>
<evidence type="ECO:0000256" key="15">
    <source>
        <dbReference type="PROSITE-ProRule" id="PRU00134"/>
    </source>
</evidence>
<dbReference type="InterPro" id="IPR001214">
    <property type="entry name" value="SET_dom"/>
</dbReference>
<keyword evidence="3" id="KW-0963">Cytoplasm</keyword>
<evidence type="ECO:0000256" key="1">
    <source>
        <dbReference type="ARBA" id="ARBA00004123"/>
    </source>
</evidence>
<evidence type="ECO:0000256" key="17">
    <source>
        <dbReference type="SAM" id="MobiDB-lite"/>
    </source>
</evidence>
<evidence type="ECO:0000256" key="13">
    <source>
        <dbReference type="ARBA" id="ARBA00093635"/>
    </source>
</evidence>
<dbReference type="CDD" id="cd10536">
    <property type="entry name" value="SET_SMYD4"/>
    <property type="match status" value="1"/>
</dbReference>
<organism evidence="20 21">
    <name type="scientific">Piaya cayana</name>
    <name type="common">Common squirrel cuckoo</name>
    <dbReference type="NCBI Taxonomy" id="33601"/>
    <lineage>
        <taxon>Eukaryota</taxon>
        <taxon>Metazoa</taxon>
        <taxon>Chordata</taxon>
        <taxon>Craniata</taxon>
        <taxon>Vertebrata</taxon>
        <taxon>Euteleostomi</taxon>
        <taxon>Archelosauria</taxon>
        <taxon>Archosauria</taxon>
        <taxon>Dinosauria</taxon>
        <taxon>Saurischia</taxon>
        <taxon>Theropoda</taxon>
        <taxon>Coelurosauria</taxon>
        <taxon>Aves</taxon>
        <taxon>Neognathae</taxon>
        <taxon>Neoaves</taxon>
        <taxon>Otidimorphae</taxon>
        <taxon>Cuculiformes</taxon>
        <taxon>Coccyzidae</taxon>
        <taxon>Piaya</taxon>
    </lineage>
</organism>
<protein>
    <recommendedName>
        <fullName evidence="13">Protein-lysine N-methyltransferase SMYD4</fullName>
    </recommendedName>
    <alternativeName>
        <fullName evidence="14">SET and MYND domain-containing protein 4</fullName>
    </alternativeName>
</protein>
<comment type="catalytic activity">
    <reaction evidence="11">
        <text>L-lysyl-[protein] + S-adenosyl-L-methionine = N(6)-methyl-L-lysyl-[protein] + S-adenosyl-L-homocysteine + H(+)</text>
        <dbReference type="Rhea" id="RHEA:51736"/>
        <dbReference type="Rhea" id="RHEA-COMP:9752"/>
        <dbReference type="Rhea" id="RHEA-COMP:13053"/>
        <dbReference type="ChEBI" id="CHEBI:15378"/>
        <dbReference type="ChEBI" id="CHEBI:29969"/>
        <dbReference type="ChEBI" id="CHEBI:57856"/>
        <dbReference type="ChEBI" id="CHEBI:59789"/>
        <dbReference type="ChEBI" id="CHEBI:61929"/>
    </reaction>
</comment>
<evidence type="ECO:0000256" key="6">
    <source>
        <dbReference type="ARBA" id="ARBA00022691"/>
    </source>
</evidence>
<evidence type="ECO:0000313" key="20">
    <source>
        <dbReference type="EMBL" id="NWH74360.1"/>
    </source>
</evidence>
<dbReference type="Gene3D" id="6.10.140.2220">
    <property type="match status" value="1"/>
</dbReference>
<dbReference type="GO" id="GO:0032259">
    <property type="term" value="P:methylation"/>
    <property type="evidence" value="ECO:0007669"/>
    <property type="project" value="UniProtKB-KW"/>
</dbReference>
<feature type="region of interest" description="Disordered" evidence="17">
    <location>
        <begin position="370"/>
        <end position="399"/>
    </location>
</feature>
<dbReference type="PANTHER" id="PTHR46165:SF2">
    <property type="entry name" value="SET AND MYND DOMAIN-CONTAINING PROTEIN 4"/>
    <property type="match status" value="1"/>
</dbReference>
<keyword evidence="10" id="KW-0539">Nucleus</keyword>
<dbReference type="GO" id="GO:0042826">
    <property type="term" value="F:histone deacetylase binding"/>
    <property type="evidence" value="ECO:0007669"/>
    <property type="project" value="TreeGrafter"/>
</dbReference>
<feature type="non-terminal residue" evidence="20">
    <location>
        <position position="1"/>
    </location>
</feature>
<dbReference type="EMBL" id="WAAB01010203">
    <property type="protein sequence ID" value="NWH74360.1"/>
    <property type="molecule type" value="Genomic_DNA"/>
</dbReference>
<sequence>MALPAEGWRLRAERGWAALDPAERERLAAAPLRDVVRLGCELLRPEAERAALWRLSQSERAGKEPRVARGCREEGNRLFGRRRYRAAAIRYSQAASHELPGTPEISICFANRSAALFHLGYFEVCLEDIARAESHGYPDRLLPKLLLRKAECLLRLGRLRDAADVLGAVEKKIAVDGITASPTQQRLLEKLSQLKVKIREKENCAEPAQEARGDVQRQSEIWEENDSVSGVSSSLSLRFNTERGRHLVASQDIVRGQSLLKEEAFVSVLCPGESLLLPDSGETALDIDVTNADLYCHRCLRQLLASVPCRGCSYAKYCSQACADAAWERYHRAECALGAPLLTLGIFCHVALRTVLLAGFAEVSRMVERSRGGDEGLHNPEVRGKHLDEAPDTRAGSRGIPGCNDSGRYQSSYQAVFNLLPHAEKHSPEHKFLCVLSVVAICKQLQEAGLEAAVLNRESSEKQSRPTAREQTSEELSPELMIVAEAMLRHVLQLQCNAQAITVMQELDLGDGAVVNEKPVRLATAFFPVLSLLNHSCSPNISVSFNGTAATVRASQPIPSGQEIFHCYGPHRCRMKVAERRRLLSQYFFECRCQACLDELQSDVQSVVSRRNSFCCPSCRASLQVGEDMLCCSNEACAVSVSRESLSHRLQDLQQEIKKALELLRDSKADQAIKSLLKCQRDAGNFLSPGHLLMGEMEDHLAQVHATLGRWQEAARHLKRSIEIVETHHGPSSVEIGHELFKLAQILFNGCAVSEALKTIQRAEEILSVHCGPQSTQIQELQEMKACLLELPRSVL</sequence>
<dbReference type="Pfam" id="PF00856">
    <property type="entry name" value="SET"/>
    <property type="match status" value="1"/>
</dbReference>
<dbReference type="PROSITE" id="PS50280">
    <property type="entry name" value="SET"/>
    <property type="match status" value="1"/>
</dbReference>
<dbReference type="InterPro" id="IPR046341">
    <property type="entry name" value="SET_dom_sf"/>
</dbReference>
<dbReference type="Pfam" id="PF01753">
    <property type="entry name" value="zf-MYND"/>
    <property type="match status" value="1"/>
</dbReference>
<keyword evidence="8 15" id="KW-0863">Zinc-finger</keyword>
<evidence type="ECO:0000256" key="11">
    <source>
        <dbReference type="ARBA" id="ARBA00048985"/>
    </source>
</evidence>
<dbReference type="InterPro" id="IPR002893">
    <property type="entry name" value="Znf_MYND"/>
</dbReference>
<keyword evidence="7" id="KW-0479">Metal-binding</keyword>
<reference evidence="20" key="1">
    <citation type="submission" date="2019-09" db="EMBL/GenBank/DDBJ databases">
        <title>Bird 10,000 Genomes (B10K) Project - Family phase.</title>
        <authorList>
            <person name="Zhang G."/>
        </authorList>
    </citation>
    <scope>NUCLEOTIDE SEQUENCE</scope>
    <source>
        <strain evidence="20">B10K-DU-008-47</strain>
        <tissue evidence="20">Mixed tissue sample</tissue>
    </source>
</reference>
<evidence type="ECO:0000256" key="14">
    <source>
        <dbReference type="ARBA" id="ARBA00093680"/>
    </source>
</evidence>
<evidence type="ECO:0000256" key="8">
    <source>
        <dbReference type="ARBA" id="ARBA00022771"/>
    </source>
</evidence>
<evidence type="ECO:0000256" key="2">
    <source>
        <dbReference type="ARBA" id="ARBA00004496"/>
    </source>
</evidence>
<dbReference type="GO" id="GO:0008270">
    <property type="term" value="F:zinc ion binding"/>
    <property type="evidence" value="ECO:0007669"/>
    <property type="project" value="UniProtKB-KW"/>
</dbReference>
<feature type="region of interest" description="Disordered" evidence="17">
    <location>
        <begin position="455"/>
        <end position="476"/>
    </location>
</feature>
<dbReference type="Gene3D" id="2.170.270.10">
    <property type="entry name" value="SET domain"/>
    <property type="match status" value="1"/>
</dbReference>
<evidence type="ECO:0000313" key="21">
    <source>
        <dbReference type="Proteomes" id="UP000653271"/>
    </source>
</evidence>
<evidence type="ECO:0000259" key="18">
    <source>
        <dbReference type="PROSITE" id="PS50280"/>
    </source>
</evidence>
<feature type="coiled-coil region" evidence="16">
    <location>
        <begin position="643"/>
        <end position="670"/>
    </location>
</feature>
<feature type="non-terminal residue" evidence="20">
    <location>
        <position position="796"/>
    </location>
</feature>
<evidence type="ECO:0000256" key="16">
    <source>
        <dbReference type="SAM" id="Coils"/>
    </source>
</evidence>
<evidence type="ECO:0000256" key="4">
    <source>
        <dbReference type="ARBA" id="ARBA00022603"/>
    </source>
</evidence>
<keyword evidence="21" id="KW-1185">Reference proteome</keyword>
<keyword evidence="4" id="KW-0489">Methyltransferase</keyword>
<feature type="domain" description="SET" evidence="18">
    <location>
        <begin position="233"/>
        <end position="569"/>
    </location>
</feature>
<gene>
    <name evidence="20" type="primary">Smyd4</name>
    <name evidence="20" type="ORF">PIACAY_R09693</name>
</gene>
<evidence type="ECO:0000256" key="5">
    <source>
        <dbReference type="ARBA" id="ARBA00022679"/>
    </source>
</evidence>
<dbReference type="SUPFAM" id="SSF48452">
    <property type="entry name" value="TPR-like"/>
    <property type="match status" value="1"/>
</dbReference>
<keyword evidence="5" id="KW-0808">Transferase</keyword>
<evidence type="ECO:0000256" key="7">
    <source>
        <dbReference type="ARBA" id="ARBA00022723"/>
    </source>
</evidence>
<comment type="function">
    <text evidence="12">Protein-lysine N-methyltransferase. Monomethylates PRMT5, modulating its transcriptional activity. May also act as a histone methyltransferase. Plays a critical role in cardiac development. Acts as a key epigenetic regulator of gene expression during cardiac development via its dual activities as a methyltransferase and negative regulator of HDAC1.</text>
</comment>
<comment type="subcellular location">
    <subcellularLocation>
        <location evidence="2">Cytoplasm</location>
    </subcellularLocation>
    <subcellularLocation>
        <location evidence="1">Nucleus</location>
    </subcellularLocation>
</comment>
<dbReference type="PROSITE" id="PS01360">
    <property type="entry name" value="ZF_MYND_1"/>
    <property type="match status" value="1"/>
</dbReference>
<comment type="caution">
    <text evidence="20">The sequence shown here is derived from an EMBL/GenBank/DDBJ whole genome shotgun (WGS) entry which is preliminary data.</text>
</comment>
<dbReference type="SUPFAM" id="SSF144232">
    <property type="entry name" value="HIT/MYND zinc finger-like"/>
    <property type="match status" value="1"/>
</dbReference>
<dbReference type="GO" id="GO:0005634">
    <property type="term" value="C:nucleus"/>
    <property type="evidence" value="ECO:0007669"/>
    <property type="project" value="UniProtKB-SubCell"/>
</dbReference>
<dbReference type="Proteomes" id="UP000653271">
    <property type="component" value="Unassembled WGS sequence"/>
</dbReference>
<dbReference type="InterPro" id="IPR044421">
    <property type="entry name" value="SMYD4_SET"/>
</dbReference>